<evidence type="ECO:0000256" key="5">
    <source>
        <dbReference type="ARBA" id="ARBA00023136"/>
    </source>
</evidence>
<dbReference type="InterPro" id="IPR050840">
    <property type="entry name" value="Adaptor_Complx_Large_Subunit"/>
</dbReference>
<evidence type="ECO:0000256" key="4">
    <source>
        <dbReference type="ARBA" id="ARBA00022927"/>
    </source>
</evidence>
<dbReference type="GO" id="GO:0035615">
    <property type="term" value="F:clathrin adaptor activity"/>
    <property type="evidence" value="ECO:0007669"/>
    <property type="project" value="InterPro"/>
</dbReference>
<dbReference type="InterPro" id="IPR002553">
    <property type="entry name" value="Clathrin/coatomer_adapt-like_N"/>
</dbReference>
<evidence type="ECO:0000256" key="1">
    <source>
        <dbReference type="ARBA" id="ARBA00004277"/>
    </source>
</evidence>
<dbReference type="InterPro" id="IPR016024">
    <property type="entry name" value="ARM-type_fold"/>
</dbReference>
<feature type="binding site" evidence="8">
    <location>
        <position position="46"/>
    </location>
    <ligand>
        <name>a 1,2-diacyl-sn-glycero-3-phospho-(1D-myo-inositol-3,4,5-trisphosphate)</name>
        <dbReference type="ChEBI" id="CHEBI:57836"/>
    </ligand>
</feature>
<dbReference type="InterPro" id="IPR003164">
    <property type="entry name" value="Clathrin_a-adaptin_app_sub_C"/>
</dbReference>
<reference evidence="11" key="1">
    <citation type="submission" date="2020-03" db="EMBL/GenBank/DDBJ databases">
        <title>FDA dAtabase for Regulatory Grade micrObial Sequences (FDA-ARGOS): Supporting development and validation of Infectious Disease Dx tests.</title>
        <authorList>
            <person name="Campos J."/>
            <person name="Goldberg B."/>
            <person name="Tallon L."/>
            <person name="Sadzewicz L."/>
            <person name="Vavikolanu K."/>
            <person name="Mehta A."/>
            <person name="Aluvathingal J."/>
            <person name="Nadendla S."/>
            <person name="Nandy P."/>
            <person name="Geyer C."/>
            <person name="Yan Y."/>
            <person name="Sichtig H."/>
        </authorList>
    </citation>
    <scope>NUCLEOTIDE SEQUENCE [LARGE SCALE GENOMIC DNA]</scope>
    <source>
        <strain evidence="11">FDAARGOS_652</strain>
    </source>
</reference>
<evidence type="ECO:0000313" key="12">
    <source>
        <dbReference type="Proteomes" id="UP000590412"/>
    </source>
</evidence>
<comment type="subcellular location">
    <subcellularLocation>
        <location evidence="1">Membrane</location>
        <location evidence="1">Coated pit</location>
        <topology evidence="1">Peripheral membrane protein</topology>
        <orientation evidence="1">Cytoplasmic side</orientation>
    </subcellularLocation>
</comment>
<dbReference type="Proteomes" id="UP000590412">
    <property type="component" value="Unassembled WGS sequence"/>
</dbReference>
<sequence length="978" mass="109667">MKSQDRTSQKNQMKGLHQFIVDLRNSKDQEEEYKKIRTEANSIQNKFQSTTLNNYQKKKYICKLIYIFISGYSDLVNYGLNESIELIKSNTFSEKKLGYLAVAILLNNESPNTKALFTSKEHLNHTLEVTHPYLVQDLRSTDEEVNCLAIQMIATCFTVSDTTIYDGDGNAMQWIELIDAIFASATSPLQKPVVKQKALITLKSLLQLYPEVIIKNNNWIPRLLKIMEESKDIGVVTSVVPLLDYILTIRPQIVRSVLPSVAQRLYSLIVLNECPPEYYYYDTPAPWLIVKLLQFVENNFLVSSDGIQFSVDKIDGATLNQLRQIVSKSIQNASHHIKGLPNRNSRSSILFQAVSLAVFLEASPEAIAGASNALLNLIMSHDTNTRYLALDALIKLTARSESPYLSSKDKFGEILPVFINLLKDKDISVRRKALDLLYTICNDDTYSVILNELLLYFPHADQQMKQELAIKIAVLAEQFATDSTWYVTTTLKLLSIGGGSNANGVGFISNEVWERIVQIVVNNDDLHKKTAKMIINLMKKPFGDSHSPVSEYLIKVAAFVLGEFGHEVDDANDSNIGVQFRLLYDAYFGVSISTRAMLLSTYLKFLVKFPEADFVPEIVDLFEVETQSLDLEIQGRAYEYLKLSTVHSDFRLAKTVIKPIPAFNQQESPLLKRLGVLANRPGVSRSKSRVLARNIKTKPANGFNNGITEGDVSAKKSSALTTNWYSGFHRLLHFDAGIFFENNLIKITYRLVKNGNEFVIQFTVVNNAHKTVGETITGFNILNLESMAKKEDPSYLLRILQVPESTIENQSQMDISIKVRGVVENHEDPIISITFMCGGSFNHLSLKFPVQLIKTLTSAPIRGADEFEKRWGQIGEHLGLERGESSVVVHLSHRHDAAQICRSLSRIGFTALTESNHSIDVIGAGIIHTQKSNYGVLVKLLGLDTEGKELKISVRCTGGGVAEIIASTMEEIFVGKYH</sequence>
<comment type="caution">
    <text evidence="11">The sequence shown here is derived from an EMBL/GenBank/DDBJ whole genome shotgun (WGS) entry which is preliminary data.</text>
</comment>
<proteinExistence type="inferred from homology"/>
<evidence type="ECO:0000259" key="10">
    <source>
        <dbReference type="SMART" id="SM00809"/>
    </source>
</evidence>
<evidence type="ECO:0000256" key="7">
    <source>
        <dbReference type="PIRNR" id="PIRNR037091"/>
    </source>
</evidence>
<dbReference type="InterPro" id="IPR011989">
    <property type="entry name" value="ARM-like"/>
</dbReference>
<dbReference type="SUPFAM" id="SSF48371">
    <property type="entry name" value="ARM repeat"/>
    <property type="match status" value="1"/>
</dbReference>
<keyword evidence="5 7" id="KW-0472">Membrane</keyword>
<dbReference type="InterPro" id="IPR021133">
    <property type="entry name" value="HEAT_type_2"/>
</dbReference>
<evidence type="ECO:0000313" key="11">
    <source>
        <dbReference type="EMBL" id="KAF6059286.1"/>
    </source>
</evidence>
<dbReference type="PANTHER" id="PTHR22780">
    <property type="entry name" value="ADAPTIN, ALPHA/GAMMA/EPSILON"/>
    <property type="match status" value="1"/>
</dbReference>
<accession>A0A8X7TEM7</accession>
<dbReference type="Gene3D" id="1.25.10.10">
    <property type="entry name" value="Leucine-rich Repeat Variant"/>
    <property type="match status" value="1"/>
</dbReference>
<protein>
    <recommendedName>
        <fullName evidence="7">AP-2 complex subunit alpha</fullName>
    </recommendedName>
</protein>
<feature type="repeat" description="HEAT" evidence="9">
    <location>
        <begin position="414"/>
        <end position="452"/>
    </location>
</feature>
<dbReference type="Gene3D" id="3.30.310.10">
    <property type="entry name" value="TATA-Binding Protein"/>
    <property type="match status" value="1"/>
</dbReference>
<dbReference type="GO" id="GO:0072583">
    <property type="term" value="P:clathrin-dependent endocytosis"/>
    <property type="evidence" value="ECO:0007669"/>
    <property type="project" value="InterPro"/>
</dbReference>
<dbReference type="SUPFAM" id="SSF49348">
    <property type="entry name" value="Clathrin adaptor appendage domain"/>
    <property type="match status" value="1"/>
</dbReference>
<evidence type="ECO:0000256" key="3">
    <source>
        <dbReference type="ARBA" id="ARBA00022583"/>
    </source>
</evidence>
<dbReference type="SUPFAM" id="SSF55711">
    <property type="entry name" value="Subdomain of clathrin and coatomer appendage domain"/>
    <property type="match status" value="1"/>
</dbReference>
<comment type="similarity">
    <text evidence="7">Belongs to the adaptor complexes large subunit family.</text>
</comment>
<dbReference type="Gene3D" id="2.60.40.1230">
    <property type="match status" value="1"/>
</dbReference>
<evidence type="ECO:0000256" key="6">
    <source>
        <dbReference type="ARBA" id="ARBA00023176"/>
    </source>
</evidence>
<dbReference type="Pfam" id="PF02296">
    <property type="entry name" value="Alpha_adaptin_C"/>
    <property type="match status" value="1"/>
</dbReference>
<dbReference type="EMBL" id="JABWAB010000001">
    <property type="protein sequence ID" value="KAF6059286.1"/>
    <property type="molecule type" value="Genomic_DNA"/>
</dbReference>
<keyword evidence="2 7" id="KW-0813">Transport</keyword>
<dbReference type="InterPro" id="IPR009028">
    <property type="entry name" value="Coatomer/calthrin_app_sub_C"/>
</dbReference>
<keyword evidence="6 7" id="KW-0168">Coated pit</keyword>
<feature type="binding site" evidence="8">
    <location>
        <position position="55"/>
    </location>
    <ligand>
        <name>a 1,2-diacyl-sn-glycero-3-phospho-(1D-myo-inositol-3,4,5-trisphosphate)</name>
        <dbReference type="ChEBI" id="CHEBI:57836"/>
    </ligand>
</feature>
<organism evidence="11 12">
    <name type="scientific">Candida parapsilosis</name>
    <name type="common">Yeast</name>
    <dbReference type="NCBI Taxonomy" id="5480"/>
    <lineage>
        <taxon>Eukaryota</taxon>
        <taxon>Fungi</taxon>
        <taxon>Dikarya</taxon>
        <taxon>Ascomycota</taxon>
        <taxon>Saccharomycotina</taxon>
        <taxon>Pichiomycetes</taxon>
        <taxon>Debaryomycetaceae</taxon>
        <taxon>Candida/Lodderomyces clade</taxon>
        <taxon>Candida</taxon>
    </lineage>
</organism>
<evidence type="ECO:0000256" key="9">
    <source>
        <dbReference type="PROSITE-ProRule" id="PRU00103"/>
    </source>
</evidence>
<comment type="function">
    <text evidence="7">Adaptins are components of the adaptor complexes which link clathrin to receptors in coated vesicles. Clathrin-associated protein complexes are believed to interact with the cytoplasmic tails of membrane proteins, leading to their selection and concentration.</text>
</comment>
<gene>
    <name evidence="11" type="ORF">FOB60_000868</name>
</gene>
<dbReference type="GO" id="GO:0030122">
    <property type="term" value="C:AP-2 adaptor complex"/>
    <property type="evidence" value="ECO:0007669"/>
    <property type="project" value="InterPro"/>
</dbReference>
<dbReference type="InterPro" id="IPR012295">
    <property type="entry name" value="TBP_dom_sf"/>
</dbReference>
<feature type="domain" description="Clathrin adaptor alpha/beta/gamma-adaptin appendage Ig-like subdomain" evidence="10">
    <location>
        <begin position="729"/>
        <end position="849"/>
    </location>
</feature>
<evidence type="ECO:0000256" key="2">
    <source>
        <dbReference type="ARBA" id="ARBA00022448"/>
    </source>
</evidence>
<dbReference type="InterPro" id="IPR017104">
    <property type="entry name" value="AP2_complex_asu"/>
</dbReference>
<dbReference type="GO" id="GO:0006886">
    <property type="term" value="P:intracellular protein transport"/>
    <property type="evidence" value="ECO:0007669"/>
    <property type="project" value="UniProtKB-UniRule"/>
</dbReference>
<dbReference type="Pfam" id="PF01602">
    <property type="entry name" value="Adaptin_N"/>
    <property type="match status" value="1"/>
</dbReference>
<name>A0A8X7TEM7_CANPA</name>
<dbReference type="PIRSF" id="PIRSF037091">
    <property type="entry name" value="AP2_complex_alpha"/>
    <property type="match status" value="1"/>
</dbReference>
<dbReference type="AlphaFoldDB" id="A0A8X7TEM7"/>
<evidence type="ECO:0000256" key="8">
    <source>
        <dbReference type="PIRSR" id="PIRSR037091-1"/>
    </source>
</evidence>
<dbReference type="PROSITE" id="PS50077">
    <property type="entry name" value="HEAT_REPEAT"/>
    <property type="match status" value="1"/>
</dbReference>
<keyword evidence="3 7" id="KW-0254">Endocytosis</keyword>
<dbReference type="InterPro" id="IPR008152">
    <property type="entry name" value="Clathrin_a/b/g-adaptin_app_Ig"/>
</dbReference>
<dbReference type="InterPro" id="IPR013041">
    <property type="entry name" value="Clathrin_app_Ig-like_sf"/>
</dbReference>
<keyword evidence="4 7" id="KW-0653">Protein transport</keyword>
<feature type="binding site" evidence="8">
    <location>
        <begin position="59"/>
        <end position="63"/>
    </location>
    <ligand>
        <name>a 1,2-diacyl-sn-glycero-3-phospho-(1D-myo-inositol-3,4,5-trisphosphate)</name>
        <dbReference type="ChEBI" id="CHEBI:57836"/>
    </ligand>
</feature>
<dbReference type="SMART" id="SM00809">
    <property type="entry name" value="Alpha_adaptinC2"/>
    <property type="match status" value="1"/>
</dbReference>